<evidence type="ECO:0000313" key="1">
    <source>
        <dbReference type="EMBL" id="RNB69553.1"/>
    </source>
</evidence>
<dbReference type="RefSeq" id="WP_122910521.1">
    <property type="nucleotide sequence ID" value="NZ_CBCSBE010000015.1"/>
</dbReference>
<keyword evidence="2" id="KW-1185">Reference proteome</keyword>
<reference evidence="1 2" key="1">
    <citation type="submission" date="2018-10" db="EMBL/GenBank/DDBJ databases">
        <title>Phylogenomics of Brevibacillus.</title>
        <authorList>
            <person name="Dunlap C."/>
        </authorList>
    </citation>
    <scope>NUCLEOTIDE SEQUENCE [LARGE SCALE GENOMIC DNA]</scope>
    <source>
        <strain evidence="1 2">JCM 12215</strain>
    </source>
</reference>
<comment type="caution">
    <text evidence="1">The sequence shown here is derived from an EMBL/GenBank/DDBJ whole genome shotgun (WGS) entry which is preliminary data.</text>
</comment>
<dbReference type="SUPFAM" id="SSF82171">
    <property type="entry name" value="DPP6 N-terminal domain-like"/>
    <property type="match status" value="1"/>
</dbReference>
<sequence length="370" mass="42576">MLKRLLFTTVILSVLIGMFHPKLYAQTNTQQPTKIYRTSTSHFQKELVAELPPFHFARMSPSTSFLYLERIGATKKDPTTSYLYEMKTKKLVKLNGLGKWYPKSDKLVLLEGGNLVRFDPVSGKKDTLVTGSKDGPILDFAVSPDENYMAFFTNSHIDNRSEQLLYLQHLPTLKMKVNDRFQSEYQKNRFSPSFQWMPNSKKLFYKAGETVKELDMPTGLKYVHKLMKMPSYSADLKYGLETNQSGNVLKKLDDGKTLLVGQYSGSISQGLLDDEVWAPFGHSFVANEFLYTSNAQDSYVRFRYQDGEKGQYFPKDSYGEPSLFLHDNIRFIGWSQDAKWMYTADLNSIHCFSYEDRCTPESNNLLVIEP</sequence>
<dbReference type="OrthoDB" id="2467208at2"/>
<proteinExistence type="predicted"/>
<accession>A0A3M8C236</accession>
<organism evidence="1 2">
    <name type="scientific">Brevibacillus invocatus</name>
    <dbReference type="NCBI Taxonomy" id="173959"/>
    <lineage>
        <taxon>Bacteria</taxon>
        <taxon>Bacillati</taxon>
        <taxon>Bacillota</taxon>
        <taxon>Bacilli</taxon>
        <taxon>Bacillales</taxon>
        <taxon>Paenibacillaceae</taxon>
        <taxon>Brevibacillus</taxon>
    </lineage>
</organism>
<evidence type="ECO:0000313" key="2">
    <source>
        <dbReference type="Proteomes" id="UP000282028"/>
    </source>
</evidence>
<name>A0A3M8C236_9BACL</name>
<protein>
    <submittedName>
        <fullName evidence="1">Uncharacterized protein</fullName>
    </submittedName>
</protein>
<dbReference type="Proteomes" id="UP000282028">
    <property type="component" value="Unassembled WGS sequence"/>
</dbReference>
<dbReference type="EMBL" id="RHHR01000037">
    <property type="protein sequence ID" value="RNB69553.1"/>
    <property type="molecule type" value="Genomic_DNA"/>
</dbReference>
<dbReference type="AlphaFoldDB" id="A0A3M8C236"/>
<gene>
    <name evidence="1" type="ORF">EDM52_18960</name>
</gene>